<dbReference type="eggNOG" id="KOG0274">
    <property type="taxonomic scope" value="Eukaryota"/>
</dbReference>
<dbReference type="PANTHER" id="PTHR44436">
    <property type="entry name" value="F-BOX/WD REPEAT-CONTAINING PROTEIN 2"/>
    <property type="match status" value="1"/>
</dbReference>
<dbReference type="EnsemblProtists" id="PYU1_T009262">
    <property type="protein sequence ID" value="PYU1_T009262"/>
    <property type="gene ID" value="PYU1_G009244"/>
</dbReference>
<dbReference type="VEuPathDB" id="FungiDB:PYU1_G009244"/>
<accession>K3WWB4</accession>
<dbReference type="InterPro" id="IPR001810">
    <property type="entry name" value="F-box_dom"/>
</dbReference>
<evidence type="ECO:0000256" key="1">
    <source>
        <dbReference type="ARBA" id="ARBA00022574"/>
    </source>
</evidence>
<keyword evidence="1 3" id="KW-0853">WD repeat</keyword>
<evidence type="ECO:0000256" key="3">
    <source>
        <dbReference type="PROSITE-ProRule" id="PRU00221"/>
    </source>
</evidence>
<evidence type="ECO:0000259" key="4">
    <source>
        <dbReference type="PROSITE" id="PS50181"/>
    </source>
</evidence>
<reference evidence="5" key="3">
    <citation type="submission" date="2015-02" db="UniProtKB">
        <authorList>
            <consortium name="EnsemblProtists"/>
        </authorList>
    </citation>
    <scope>IDENTIFICATION</scope>
    <source>
        <strain evidence="5">DAOM BR144</strain>
    </source>
</reference>
<keyword evidence="2" id="KW-0677">Repeat</keyword>
<dbReference type="InParanoid" id="K3WWB4"/>
<dbReference type="HOGENOM" id="CLU_1558355_0_0_1"/>
<dbReference type="Pfam" id="PF00400">
    <property type="entry name" value="WD40"/>
    <property type="match status" value="1"/>
</dbReference>
<dbReference type="SUPFAM" id="SSF81383">
    <property type="entry name" value="F-box domain"/>
    <property type="match status" value="1"/>
</dbReference>
<dbReference type="PROSITE" id="PS50181">
    <property type="entry name" value="FBOX"/>
    <property type="match status" value="1"/>
</dbReference>
<feature type="domain" description="F-box" evidence="4">
    <location>
        <begin position="3"/>
        <end position="49"/>
    </location>
</feature>
<keyword evidence="6" id="KW-1185">Reference proteome</keyword>
<dbReference type="Proteomes" id="UP000019132">
    <property type="component" value="Unassembled WGS sequence"/>
</dbReference>
<dbReference type="InterPro" id="IPR042627">
    <property type="entry name" value="FBXW2"/>
</dbReference>
<protein>
    <recommendedName>
        <fullName evidence="4">F-box domain-containing protein</fullName>
    </recommendedName>
</protein>
<dbReference type="AlphaFoldDB" id="K3WWB4"/>
<reference evidence="6" key="2">
    <citation type="submission" date="2010-04" db="EMBL/GenBank/DDBJ databases">
        <authorList>
            <person name="Buell R."/>
            <person name="Hamilton J."/>
            <person name="Hostetler J."/>
        </authorList>
    </citation>
    <scope>NUCLEOTIDE SEQUENCE [LARGE SCALE GENOMIC DNA]</scope>
    <source>
        <strain evidence="6">DAOM:BR144</strain>
    </source>
</reference>
<dbReference type="Pfam" id="PF12937">
    <property type="entry name" value="F-box-like"/>
    <property type="match status" value="1"/>
</dbReference>
<evidence type="ECO:0000313" key="6">
    <source>
        <dbReference type="Proteomes" id="UP000019132"/>
    </source>
</evidence>
<proteinExistence type="predicted"/>
<feature type="repeat" description="WD" evidence="3">
    <location>
        <begin position="127"/>
        <end position="166"/>
    </location>
</feature>
<dbReference type="Gene3D" id="1.20.1280.50">
    <property type="match status" value="1"/>
</dbReference>
<dbReference type="SUPFAM" id="SSF50978">
    <property type="entry name" value="WD40 repeat-like"/>
    <property type="match status" value="1"/>
</dbReference>
<sequence length="172" mass="19739">MHESQFHDLPAVLVVNVLSYLDGSDIVCAASMHRNWYIIAMCDSFWKSIYALRWQKVDAKQQGRNFANEFTSKYLNSKTAFPLQVSQAAMDGTLEISTESVEWMTLYRERHIVERNWVNGKATITTLNGHNGTITCLQFNDSRLVSGSDDGSMMLWSLLPRQEVRMQPPHQH</sequence>
<reference evidence="6" key="1">
    <citation type="journal article" date="2010" name="Genome Biol.">
        <title>Genome sequence of the necrotrophic plant pathogen Pythium ultimum reveals original pathogenicity mechanisms and effector repertoire.</title>
        <authorList>
            <person name="Levesque C.A."/>
            <person name="Brouwer H."/>
            <person name="Cano L."/>
            <person name="Hamilton J.P."/>
            <person name="Holt C."/>
            <person name="Huitema E."/>
            <person name="Raffaele S."/>
            <person name="Robideau G.P."/>
            <person name="Thines M."/>
            <person name="Win J."/>
            <person name="Zerillo M.M."/>
            <person name="Beakes G.W."/>
            <person name="Boore J.L."/>
            <person name="Busam D."/>
            <person name="Dumas B."/>
            <person name="Ferriera S."/>
            <person name="Fuerstenberg S.I."/>
            <person name="Gachon C.M."/>
            <person name="Gaulin E."/>
            <person name="Govers F."/>
            <person name="Grenville-Briggs L."/>
            <person name="Horner N."/>
            <person name="Hostetler J."/>
            <person name="Jiang R.H."/>
            <person name="Johnson J."/>
            <person name="Krajaejun T."/>
            <person name="Lin H."/>
            <person name="Meijer H.J."/>
            <person name="Moore B."/>
            <person name="Morris P."/>
            <person name="Phuntmart V."/>
            <person name="Puiu D."/>
            <person name="Shetty J."/>
            <person name="Stajich J.E."/>
            <person name="Tripathy S."/>
            <person name="Wawra S."/>
            <person name="van West P."/>
            <person name="Whitty B.R."/>
            <person name="Coutinho P.M."/>
            <person name="Henrissat B."/>
            <person name="Martin F."/>
            <person name="Thomas P.D."/>
            <person name="Tyler B.M."/>
            <person name="De Vries R.P."/>
            <person name="Kamoun S."/>
            <person name="Yandell M."/>
            <person name="Tisserat N."/>
            <person name="Buell C.R."/>
        </authorList>
    </citation>
    <scope>NUCLEOTIDE SEQUENCE</scope>
    <source>
        <strain evidence="6">DAOM:BR144</strain>
    </source>
</reference>
<dbReference type="PROSITE" id="PS50082">
    <property type="entry name" value="WD_REPEATS_2"/>
    <property type="match status" value="1"/>
</dbReference>
<dbReference type="InterPro" id="IPR001680">
    <property type="entry name" value="WD40_rpt"/>
</dbReference>
<evidence type="ECO:0000256" key="2">
    <source>
        <dbReference type="ARBA" id="ARBA00022737"/>
    </source>
</evidence>
<dbReference type="InterPro" id="IPR036047">
    <property type="entry name" value="F-box-like_dom_sf"/>
</dbReference>
<dbReference type="PROSITE" id="PS50294">
    <property type="entry name" value="WD_REPEATS_REGION"/>
    <property type="match status" value="1"/>
</dbReference>
<dbReference type="Gene3D" id="2.130.10.10">
    <property type="entry name" value="YVTN repeat-like/Quinoprotein amine dehydrogenase"/>
    <property type="match status" value="1"/>
</dbReference>
<dbReference type="InterPro" id="IPR015943">
    <property type="entry name" value="WD40/YVTN_repeat-like_dom_sf"/>
</dbReference>
<dbReference type="STRING" id="431595.K3WWB4"/>
<evidence type="ECO:0000313" key="5">
    <source>
        <dbReference type="EnsemblProtists" id="PYU1_T009262"/>
    </source>
</evidence>
<dbReference type="InterPro" id="IPR036322">
    <property type="entry name" value="WD40_repeat_dom_sf"/>
</dbReference>
<dbReference type="PANTHER" id="PTHR44436:SF1">
    <property type="entry name" value="F-BOX_WD REPEAT-CONTAINING PROTEIN 2"/>
    <property type="match status" value="1"/>
</dbReference>
<name>K3WWB4_GLOUD</name>
<dbReference type="SMART" id="SM00320">
    <property type="entry name" value="WD40"/>
    <property type="match status" value="1"/>
</dbReference>
<dbReference type="EMBL" id="GL376632">
    <property type="status" value="NOT_ANNOTATED_CDS"/>
    <property type="molecule type" value="Genomic_DNA"/>
</dbReference>
<organism evidence="5 6">
    <name type="scientific">Globisporangium ultimum (strain ATCC 200006 / CBS 805.95 / DAOM BR144)</name>
    <name type="common">Pythium ultimum</name>
    <dbReference type="NCBI Taxonomy" id="431595"/>
    <lineage>
        <taxon>Eukaryota</taxon>
        <taxon>Sar</taxon>
        <taxon>Stramenopiles</taxon>
        <taxon>Oomycota</taxon>
        <taxon>Peronosporomycetes</taxon>
        <taxon>Pythiales</taxon>
        <taxon>Pythiaceae</taxon>
        <taxon>Globisporangium</taxon>
    </lineage>
</organism>